<gene>
    <name evidence="8" type="ORF">DES36_102210</name>
</gene>
<dbReference type="SFLD" id="SFLDG01123">
    <property type="entry name" value="methyltransferase_(Class_B)"/>
    <property type="match status" value="1"/>
</dbReference>
<dbReference type="EMBL" id="QNRX01000002">
    <property type="protein sequence ID" value="RBP69066.1"/>
    <property type="molecule type" value="Genomic_DNA"/>
</dbReference>
<evidence type="ECO:0000256" key="2">
    <source>
        <dbReference type="ARBA" id="ARBA00022691"/>
    </source>
</evidence>
<dbReference type="SUPFAM" id="SSF102114">
    <property type="entry name" value="Radical SAM enzymes"/>
    <property type="match status" value="1"/>
</dbReference>
<dbReference type="InterPro" id="IPR034466">
    <property type="entry name" value="Methyltransferase_Class_B"/>
</dbReference>
<proteinExistence type="predicted"/>
<reference evidence="8 9" key="1">
    <citation type="submission" date="2018-06" db="EMBL/GenBank/DDBJ databases">
        <title>Genomic Encyclopedia of Type Strains, Phase IV (KMG-IV): sequencing the most valuable type-strain genomes for metagenomic binning, comparative biology and taxonomic classification.</title>
        <authorList>
            <person name="Goeker M."/>
        </authorList>
    </citation>
    <scope>NUCLEOTIDE SEQUENCE [LARGE SCALE GENOMIC DNA]</scope>
    <source>
        <strain evidence="8 9">DSM 22112</strain>
    </source>
</reference>
<dbReference type="GO" id="GO:0031419">
    <property type="term" value="F:cobalamin binding"/>
    <property type="evidence" value="ECO:0007669"/>
    <property type="project" value="InterPro"/>
</dbReference>
<dbReference type="Gene3D" id="3.40.50.280">
    <property type="entry name" value="Cobalamin-binding domain"/>
    <property type="match status" value="1"/>
</dbReference>
<dbReference type="InterPro" id="IPR006158">
    <property type="entry name" value="Cobalamin-bd"/>
</dbReference>
<dbReference type="Proteomes" id="UP000253490">
    <property type="component" value="Unassembled WGS sequence"/>
</dbReference>
<organism evidence="8 9">
    <name type="scientific">Alkalibaculum bacchi</name>
    <dbReference type="NCBI Taxonomy" id="645887"/>
    <lineage>
        <taxon>Bacteria</taxon>
        <taxon>Bacillati</taxon>
        <taxon>Bacillota</taxon>
        <taxon>Clostridia</taxon>
        <taxon>Eubacteriales</taxon>
        <taxon>Eubacteriaceae</taxon>
        <taxon>Alkalibaculum</taxon>
    </lineage>
</organism>
<dbReference type="Pfam" id="PF13311">
    <property type="entry name" value="DUF4080"/>
    <property type="match status" value="1"/>
</dbReference>
<dbReference type="Pfam" id="PF04055">
    <property type="entry name" value="Radical_SAM"/>
    <property type="match status" value="1"/>
</dbReference>
<keyword evidence="9" id="KW-1185">Reference proteome</keyword>
<dbReference type="Gene3D" id="3.80.30.20">
    <property type="entry name" value="tm_1862 like domain"/>
    <property type="match status" value="1"/>
</dbReference>
<dbReference type="AlphaFoldDB" id="A0A366IG14"/>
<evidence type="ECO:0000256" key="1">
    <source>
        <dbReference type="ARBA" id="ARBA00001966"/>
    </source>
</evidence>
<dbReference type="PROSITE" id="PS51332">
    <property type="entry name" value="B12_BINDING"/>
    <property type="match status" value="1"/>
</dbReference>
<evidence type="ECO:0000259" key="7">
    <source>
        <dbReference type="PROSITE" id="PS51918"/>
    </source>
</evidence>
<dbReference type="InterPro" id="IPR025288">
    <property type="entry name" value="DUF4080"/>
</dbReference>
<dbReference type="InterPro" id="IPR006638">
    <property type="entry name" value="Elp3/MiaA/NifB-like_rSAM"/>
</dbReference>
<keyword evidence="3" id="KW-0479">Metal-binding</keyword>
<keyword evidence="5" id="KW-0411">Iron-sulfur</keyword>
<comment type="cofactor">
    <cofactor evidence="1">
        <name>[4Fe-4S] cluster</name>
        <dbReference type="ChEBI" id="CHEBI:49883"/>
    </cofactor>
</comment>
<dbReference type="CDD" id="cd01335">
    <property type="entry name" value="Radical_SAM"/>
    <property type="match status" value="1"/>
</dbReference>
<evidence type="ECO:0000313" key="8">
    <source>
        <dbReference type="EMBL" id="RBP69066.1"/>
    </source>
</evidence>
<keyword evidence="2" id="KW-0949">S-adenosyl-L-methionine</keyword>
<accession>A0A366IG14</accession>
<comment type="caution">
    <text evidence="8">The sequence shown here is derived from an EMBL/GenBank/DDBJ whole genome shotgun (WGS) entry which is preliminary data.</text>
</comment>
<dbReference type="InterPro" id="IPR023404">
    <property type="entry name" value="rSAM_horseshoe"/>
</dbReference>
<dbReference type="SMART" id="SM00729">
    <property type="entry name" value="Elp3"/>
    <property type="match status" value="1"/>
</dbReference>
<dbReference type="RefSeq" id="WP_170128144.1">
    <property type="nucleotide sequence ID" value="NZ_QNRX01000002.1"/>
</dbReference>
<dbReference type="PROSITE" id="PS51918">
    <property type="entry name" value="RADICAL_SAM"/>
    <property type="match status" value="1"/>
</dbReference>
<evidence type="ECO:0000313" key="9">
    <source>
        <dbReference type="Proteomes" id="UP000253490"/>
    </source>
</evidence>
<dbReference type="SFLD" id="SFLDG01082">
    <property type="entry name" value="B12-binding_domain_containing"/>
    <property type="match status" value="1"/>
</dbReference>
<dbReference type="PANTHER" id="PTHR43409">
    <property type="entry name" value="ANAEROBIC MAGNESIUM-PROTOPORPHYRIN IX MONOMETHYL ESTER CYCLASE-RELATED"/>
    <property type="match status" value="1"/>
</dbReference>
<dbReference type="InterPro" id="IPR051198">
    <property type="entry name" value="BchE-like"/>
</dbReference>
<dbReference type="GO" id="GO:0051539">
    <property type="term" value="F:4 iron, 4 sulfur cluster binding"/>
    <property type="evidence" value="ECO:0007669"/>
    <property type="project" value="UniProtKB-KW"/>
</dbReference>
<feature type="domain" description="Radical SAM core" evidence="7">
    <location>
        <begin position="172"/>
        <end position="399"/>
    </location>
</feature>
<dbReference type="InterPro" id="IPR058240">
    <property type="entry name" value="rSAM_sf"/>
</dbReference>
<dbReference type="GO" id="GO:0003824">
    <property type="term" value="F:catalytic activity"/>
    <property type="evidence" value="ECO:0007669"/>
    <property type="project" value="InterPro"/>
</dbReference>
<dbReference type="Pfam" id="PF02310">
    <property type="entry name" value="B12-binding"/>
    <property type="match status" value="1"/>
</dbReference>
<feature type="domain" description="B12-binding" evidence="6">
    <location>
        <begin position="1"/>
        <end position="133"/>
    </location>
</feature>
<keyword evidence="4" id="KW-0408">Iron</keyword>
<sequence>MKIILSTLNSKYIHTSLSIRALHSNSIPKGFQSLLKEYTINDQLDHILSDLYRCKGDIYGFSCYIWNLEETLKIVGNLKKILPTALIVLGGPEVSFDGKEVLDHSCADIVVKGEGEITFRELLSKYQSGEDYYNTDGIVYKKDQTIYETRDRPALQDMDQLHFAYEKEDMGKYKNQILYYEGSRGCPFSCSYCLSSVDKAVRLHSIDRVKRDLLHFLDHNVKQVKFVDRTFNCNVSWAKDIISFLIQNNNGHTNFHFEMAADLLDDEIIKLLNTAPVGLFQLEVGIQSVNESTLASIQRATSIEKIEKNIRKLQSSQNMHIHLDLIAGLPEEDFDTFAHSFNKVYTMKPDMLQLGFLKVLKGSPIYLQRDKYHLKYTANPPYEILSNDFISYDEIIGLKKIESLLDRYNNSGNFQNTLDYFILQKEKAPFSFFQEFVSYWEEKKLFDVSHNKDRLYEILLDFAYTLEENVDFIKELLKLDYLMYNKLTLPAFIASTSPRKEEVFELLKNPNFKAKYLPYQIETPAKKLYKEVQIEIFKYNITNLAAPMKRDTVLMFHKATKPMLRQVNEYKVISKYATASQ</sequence>
<dbReference type="CDD" id="cd02068">
    <property type="entry name" value="radical_SAM_B12_BD"/>
    <property type="match status" value="1"/>
</dbReference>
<name>A0A366IG14_9FIRM</name>
<evidence type="ECO:0000256" key="5">
    <source>
        <dbReference type="ARBA" id="ARBA00023014"/>
    </source>
</evidence>
<dbReference type="GO" id="GO:0046872">
    <property type="term" value="F:metal ion binding"/>
    <property type="evidence" value="ECO:0007669"/>
    <property type="project" value="UniProtKB-KW"/>
</dbReference>
<evidence type="ECO:0000256" key="3">
    <source>
        <dbReference type="ARBA" id="ARBA00022723"/>
    </source>
</evidence>
<evidence type="ECO:0000259" key="6">
    <source>
        <dbReference type="PROSITE" id="PS51332"/>
    </source>
</evidence>
<dbReference type="SFLD" id="SFLDS00029">
    <property type="entry name" value="Radical_SAM"/>
    <property type="match status" value="1"/>
</dbReference>
<dbReference type="PANTHER" id="PTHR43409:SF16">
    <property type="entry name" value="SLR0320 PROTEIN"/>
    <property type="match status" value="1"/>
</dbReference>
<dbReference type="GO" id="GO:0005829">
    <property type="term" value="C:cytosol"/>
    <property type="evidence" value="ECO:0007669"/>
    <property type="project" value="TreeGrafter"/>
</dbReference>
<protein>
    <submittedName>
        <fullName evidence="8">Radical SAM superfamily enzyme YgiQ (UPF0313 family)</fullName>
    </submittedName>
</protein>
<dbReference type="InterPro" id="IPR007197">
    <property type="entry name" value="rSAM"/>
</dbReference>
<evidence type="ECO:0000256" key="4">
    <source>
        <dbReference type="ARBA" id="ARBA00023004"/>
    </source>
</evidence>